<proteinExistence type="predicted"/>
<accession>A0A0E2E1K9</accession>
<name>A0A0E2E1K9_TREDN</name>
<feature type="transmembrane region" description="Helical" evidence="1">
    <location>
        <begin position="57"/>
        <end position="77"/>
    </location>
</feature>
<dbReference type="HOGENOM" id="CLU_1427426_0_0_12"/>
<reference evidence="2" key="1">
    <citation type="submission" date="2012-01" db="EMBL/GenBank/DDBJ databases">
        <title>The Genome Sequence of Treponema denticola H-22.</title>
        <authorList>
            <consortium name="The Broad Institute Genome Sequencing Platform"/>
            <person name="Earl A."/>
            <person name="Ward D."/>
            <person name="Feldgarden M."/>
            <person name="Gevers D."/>
            <person name="Blanton J.M."/>
            <person name="Fenno C.J."/>
            <person name="Baranova O.V."/>
            <person name="Mathney J."/>
            <person name="Dewhirst F.E."/>
            <person name="Izard J."/>
            <person name="Young S.K."/>
            <person name="Zeng Q."/>
            <person name="Gargeya S."/>
            <person name="Fitzgerald M."/>
            <person name="Haas B."/>
            <person name="Abouelleil A."/>
            <person name="Alvarado L."/>
            <person name="Arachchi H.M."/>
            <person name="Berlin A."/>
            <person name="Chapman S.B."/>
            <person name="Gearin G."/>
            <person name="Goldberg J."/>
            <person name="Griggs A."/>
            <person name="Gujja S."/>
            <person name="Hansen M."/>
            <person name="Heiman D."/>
            <person name="Howarth C."/>
            <person name="Larimer J."/>
            <person name="Lui A."/>
            <person name="MacDonald P.J.P."/>
            <person name="McCowen C."/>
            <person name="Montmayeur A."/>
            <person name="Murphy C."/>
            <person name="Neiman D."/>
            <person name="Pearson M."/>
            <person name="Priest M."/>
            <person name="Roberts A."/>
            <person name="Saif S."/>
            <person name="Shea T."/>
            <person name="Sisk P."/>
            <person name="Stolte C."/>
            <person name="Sykes S."/>
            <person name="Wortman J."/>
            <person name="Nusbaum C."/>
            <person name="Birren B."/>
        </authorList>
    </citation>
    <scope>NUCLEOTIDE SEQUENCE [LARGE SCALE GENOMIC DNA]</scope>
    <source>
        <strain evidence="2">H-22</strain>
    </source>
</reference>
<keyword evidence="1" id="KW-1133">Transmembrane helix</keyword>
<sequence>MSDDDLFEKRDSSPREVFTRYNREERIKNASEKVRQLHDPDFIRRRSFIKSVTENRGLRSVFFVIVVLVSINIAFFITRSDRNIGRIYGIKTELKSFIYQDRALANLRLSENTKFLESLKESEEKDGALVRVNFIFLDDKGNKLSSSLQTGIYTGAELRFSSQNESGNAKKVQAEIYIKEKFLVLSSKIK</sequence>
<dbReference type="RefSeq" id="WP_002685659.1">
    <property type="nucleotide sequence ID" value="NZ_CM001795.1"/>
</dbReference>
<dbReference type="AlphaFoldDB" id="A0A0E2E1K9"/>
<gene>
    <name evidence="2" type="ORF">HMPREF9726_02238</name>
</gene>
<protein>
    <submittedName>
        <fullName evidence="2">Uncharacterized protein</fullName>
    </submittedName>
</protein>
<dbReference type="PATRIC" id="fig|999432.5.peg.2325"/>
<comment type="caution">
    <text evidence="2">The sequence shown here is derived from an EMBL/GenBank/DDBJ whole genome shotgun (WGS) entry which is preliminary data.</text>
</comment>
<dbReference type="Proteomes" id="UP000011705">
    <property type="component" value="Chromosome"/>
</dbReference>
<keyword evidence="1" id="KW-0472">Membrane</keyword>
<keyword evidence="1" id="KW-0812">Transmembrane</keyword>
<dbReference type="EMBL" id="AGDV01000021">
    <property type="protein sequence ID" value="EMB30553.1"/>
    <property type="molecule type" value="Genomic_DNA"/>
</dbReference>
<evidence type="ECO:0000256" key="1">
    <source>
        <dbReference type="SAM" id="Phobius"/>
    </source>
</evidence>
<evidence type="ECO:0000313" key="2">
    <source>
        <dbReference type="EMBL" id="EMB30553.1"/>
    </source>
</evidence>
<organism evidence="2">
    <name type="scientific">Treponema denticola H-22</name>
    <dbReference type="NCBI Taxonomy" id="999432"/>
    <lineage>
        <taxon>Bacteria</taxon>
        <taxon>Pseudomonadati</taxon>
        <taxon>Spirochaetota</taxon>
        <taxon>Spirochaetia</taxon>
        <taxon>Spirochaetales</taxon>
        <taxon>Treponemataceae</taxon>
        <taxon>Treponema</taxon>
    </lineage>
</organism>